<sequence length="103" mass="11674">MDILLHHGHTADMNKSEFAERSSVECVSLSNAGAAIFVPLTAHLGEKPLLRIESVIDHNAQRSSNQRAREIIEQIEQFSFRIFTSTCPHRYCFFSTKRTKVIG</sequence>
<keyword evidence="2" id="KW-1185">Reference proteome</keyword>
<evidence type="ECO:0000313" key="2">
    <source>
        <dbReference type="Proteomes" id="UP001054945"/>
    </source>
</evidence>
<reference evidence="1 2" key="1">
    <citation type="submission" date="2021-06" db="EMBL/GenBank/DDBJ databases">
        <title>Caerostris extrusa draft genome.</title>
        <authorList>
            <person name="Kono N."/>
            <person name="Arakawa K."/>
        </authorList>
    </citation>
    <scope>NUCLEOTIDE SEQUENCE [LARGE SCALE GENOMIC DNA]</scope>
</reference>
<name>A0AAV4X6C8_CAEEX</name>
<organism evidence="1 2">
    <name type="scientific">Caerostris extrusa</name>
    <name type="common">Bark spider</name>
    <name type="synonym">Caerostris bankana</name>
    <dbReference type="NCBI Taxonomy" id="172846"/>
    <lineage>
        <taxon>Eukaryota</taxon>
        <taxon>Metazoa</taxon>
        <taxon>Ecdysozoa</taxon>
        <taxon>Arthropoda</taxon>
        <taxon>Chelicerata</taxon>
        <taxon>Arachnida</taxon>
        <taxon>Araneae</taxon>
        <taxon>Araneomorphae</taxon>
        <taxon>Entelegynae</taxon>
        <taxon>Araneoidea</taxon>
        <taxon>Araneidae</taxon>
        <taxon>Caerostris</taxon>
    </lineage>
</organism>
<comment type="caution">
    <text evidence="1">The sequence shown here is derived from an EMBL/GenBank/DDBJ whole genome shotgun (WGS) entry which is preliminary data.</text>
</comment>
<dbReference type="EMBL" id="BPLR01017299">
    <property type="protein sequence ID" value="GIY90193.1"/>
    <property type="molecule type" value="Genomic_DNA"/>
</dbReference>
<protein>
    <submittedName>
        <fullName evidence="1">Uncharacterized protein</fullName>
    </submittedName>
</protein>
<dbReference type="AlphaFoldDB" id="A0AAV4X6C8"/>
<evidence type="ECO:0000313" key="1">
    <source>
        <dbReference type="EMBL" id="GIY90193.1"/>
    </source>
</evidence>
<accession>A0AAV4X6C8</accession>
<proteinExistence type="predicted"/>
<gene>
    <name evidence="1" type="ORF">CEXT_628941</name>
</gene>
<dbReference type="Proteomes" id="UP001054945">
    <property type="component" value="Unassembled WGS sequence"/>
</dbReference>